<dbReference type="CDD" id="cd00075">
    <property type="entry name" value="HATPase"/>
    <property type="match status" value="1"/>
</dbReference>
<proteinExistence type="predicted"/>
<keyword evidence="8" id="KW-0547">Nucleotide-binding</keyword>
<evidence type="ECO:0000256" key="3">
    <source>
        <dbReference type="ARBA" id="ARBA00022553"/>
    </source>
</evidence>
<feature type="transmembrane region" description="Helical" evidence="5">
    <location>
        <begin position="181"/>
        <end position="201"/>
    </location>
</feature>
<feature type="transmembrane region" description="Helical" evidence="5">
    <location>
        <begin position="358"/>
        <end position="379"/>
    </location>
</feature>
<dbReference type="Gene3D" id="3.30.565.10">
    <property type="entry name" value="Histidine kinase-like ATPase, C-terminal domain"/>
    <property type="match status" value="1"/>
</dbReference>
<dbReference type="SUPFAM" id="SSF55874">
    <property type="entry name" value="ATPase domain of HSP90 chaperone/DNA topoisomerase II/histidine kinase"/>
    <property type="match status" value="1"/>
</dbReference>
<sequence length="863" mass="96885">MKIQLFLFTGIILSFLVILLIYISNRFSTEEHVSGIKSEYSLLFSEERRSVFGLASEQRFVNADVSRSIRTTSPYAYLKVELLNETETAADVILYNTSWNYYIEMLSPERDAAVTLYRYGDRVPFGDSPYRHIKPGFPVTVPAGSRLTFILEYFSPSSIVIAPGIISFQSYLDAAVSERTVAGFFCGVFMILILINTVNGFLLNGLDFFPAVAFMLSLFFFFLRQSRILLLLIDPMVYPDWLFAFSIGLNIITSINLARSLMKEYFCRKLGLLLIVIISVSAGLMIYSFFGAPYLAADLLNLLVPAVVVLIGVGVFRSLKAGDYDMLYIVLVFIPWLTTMAVDITASANNLRLQISPAILQVAGMILSLVLFSIVLQFYNNRRFRKYLLSVDVRRESDQIEMDQKLVEVAELKSAVLHQLGYRLIQPIDSIIALSAIIRREEKPAEVSAVLSEISSEAEDLKQMIKSDIEVLVNELDEESVETGLHEKFSNAIEPETKPWIDTSICIYDINPENSARTALLLRSTGYDVRVISEHYQILSLVNAGRIDVLIIDPVATGENAFNLCRMIREEHNMFEVPVLMVANYHADYLMKKGYGAGVNDFLTRPFDSSELAARIQSLVKLKNVARHNHDLAKSEKEKNTFLYFLTHNINTPLTLLLNRIRDLSLSAEPDSFREVSDDLHAASREINEIVQNVLISFRLSDGRQTLRFSRFRIEDVVRAVADDLSRKVAEKNQSLEIKSETVPMIDADYSAMRGVLYNLIDNGLKFSPTGSCVSIRISYSEKVRVEVEDAGPGIAPSEQGLLFERFQCLSTHPTGGESSTGLGLYVAHELTRMNGGELYYRDGDDGACFVVSLPAAVNNGNE</sequence>
<feature type="modified residue" description="4-aspartylphosphate" evidence="4">
    <location>
        <position position="553"/>
    </location>
</feature>
<keyword evidence="5" id="KW-0812">Transmembrane</keyword>
<feature type="domain" description="Response regulatory" evidence="7">
    <location>
        <begin position="504"/>
        <end position="620"/>
    </location>
</feature>
<evidence type="ECO:0000313" key="8">
    <source>
        <dbReference type="EMBL" id="MDC7226026.1"/>
    </source>
</evidence>
<dbReference type="InterPro" id="IPR001789">
    <property type="entry name" value="Sig_transdc_resp-reg_receiver"/>
</dbReference>
<dbReference type="Proteomes" id="UP001221217">
    <property type="component" value="Unassembled WGS sequence"/>
</dbReference>
<dbReference type="PRINTS" id="PR00344">
    <property type="entry name" value="BCTRLSENSOR"/>
</dbReference>
<dbReference type="InterPro" id="IPR005467">
    <property type="entry name" value="His_kinase_dom"/>
</dbReference>
<dbReference type="InterPro" id="IPR003594">
    <property type="entry name" value="HATPase_dom"/>
</dbReference>
<evidence type="ECO:0000256" key="1">
    <source>
        <dbReference type="ARBA" id="ARBA00000085"/>
    </source>
</evidence>
<evidence type="ECO:0000256" key="4">
    <source>
        <dbReference type="PROSITE-ProRule" id="PRU00169"/>
    </source>
</evidence>
<evidence type="ECO:0000256" key="2">
    <source>
        <dbReference type="ARBA" id="ARBA00012438"/>
    </source>
</evidence>
<name>A0AAJ1IGW9_9SPIO</name>
<dbReference type="Pfam" id="PF07696">
    <property type="entry name" value="7TMR-DISMED2"/>
    <property type="match status" value="1"/>
</dbReference>
<dbReference type="GO" id="GO:0005524">
    <property type="term" value="F:ATP binding"/>
    <property type="evidence" value="ECO:0007669"/>
    <property type="project" value="UniProtKB-KW"/>
</dbReference>
<keyword evidence="8" id="KW-0067">ATP-binding</keyword>
<protein>
    <recommendedName>
        <fullName evidence="2">histidine kinase</fullName>
        <ecNumber evidence="2">2.7.13.3</ecNumber>
    </recommendedName>
</protein>
<feature type="transmembrane region" description="Helical" evidence="5">
    <location>
        <begin position="208"/>
        <end position="229"/>
    </location>
</feature>
<comment type="caution">
    <text evidence="8">The sequence shown here is derived from an EMBL/GenBank/DDBJ whole genome shotgun (WGS) entry which is preliminary data.</text>
</comment>
<dbReference type="SUPFAM" id="SSF47384">
    <property type="entry name" value="Homodimeric domain of signal transducing histidine kinase"/>
    <property type="match status" value="1"/>
</dbReference>
<evidence type="ECO:0000259" key="7">
    <source>
        <dbReference type="PROSITE" id="PS50110"/>
    </source>
</evidence>
<dbReference type="CDD" id="cd00082">
    <property type="entry name" value="HisKA"/>
    <property type="match status" value="1"/>
</dbReference>
<organism evidence="8 9">
    <name type="scientific">Candidatus Thalassospirochaeta sargassi</name>
    <dbReference type="NCBI Taxonomy" id="3119039"/>
    <lineage>
        <taxon>Bacteria</taxon>
        <taxon>Pseudomonadati</taxon>
        <taxon>Spirochaetota</taxon>
        <taxon>Spirochaetia</taxon>
        <taxon>Spirochaetales</taxon>
        <taxon>Spirochaetaceae</taxon>
        <taxon>Candidatus Thalassospirochaeta</taxon>
    </lineage>
</organism>
<dbReference type="AlphaFoldDB" id="A0AAJ1IGW9"/>
<feature type="domain" description="Histidine kinase" evidence="6">
    <location>
        <begin position="645"/>
        <end position="858"/>
    </location>
</feature>
<keyword evidence="5" id="KW-0472">Membrane</keyword>
<dbReference type="InterPro" id="IPR011006">
    <property type="entry name" value="CheY-like_superfamily"/>
</dbReference>
<dbReference type="PANTHER" id="PTHR43547">
    <property type="entry name" value="TWO-COMPONENT HISTIDINE KINASE"/>
    <property type="match status" value="1"/>
</dbReference>
<dbReference type="SMART" id="SM00448">
    <property type="entry name" value="REC"/>
    <property type="match status" value="1"/>
</dbReference>
<keyword evidence="5" id="KW-1133">Transmembrane helix</keyword>
<dbReference type="Pfam" id="PF02518">
    <property type="entry name" value="HATPase_c"/>
    <property type="match status" value="1"/>
</dbReference>
<dbReference type="EMBL" id="JAQQAL010000011">
    <property type="protein sequence ID" value="MDC7226026.1"/>
    <property type="molecule type" value="Genomic_DNA"/>
</dbReference>
<comment type="catalytic activity">
    <reaction evidence="1">
        <text>ATP + protein L-histidine = ADP + protein N-phospho-L-histidine.</text>
        <dbReference type="EC" id="2.7.13.3"/>
    </reaction>
</comment>
<dbReference type="InterPro" id="IPR004358">
    <property type="entry name" value="Sig_transdc_His_kin-like_C"/>
</dbReference>
<dbReference type="Gene3D" id="3.40.50.2300">
    <property type="match status" value="1"/>
</dbReference>
<dbReference type="PROSITE" id="PS50110">
    <property type="entry name" value="RESPONSE_REGULATORY"/>
    <property type="match status" value="1"/>
</dbReference>
<dbReference type="PANTHER" id="PTHR43547:SF2">
    <property type="entry name" value="HYBRID SIGNAL TRANSDUCTION HISTIDINE KINASE C"/>
    <property type="match status" value="1"/>
</dbReference>
<accession>A0AAJ1IGW9</accession>
<dbReference type="PROSITE" id="PS50109">
    <property type="entry name" value="HIS_KIN"/>
    <property type="match status" value="1"/>
</dbReference>
<keyword evidence="3 4" id="KW-0597">Phosphoprotein</keyword>
<gene>
    <name evidence="8" type="ORF">PQJ61_04595</name>
</gene>
<feature type="transmembrane region" description="Helical" evidence="5">
    <location>
        <begin position="241"/>
        <end position="258"/>
    </location>
</feature>
<dbReference type="InterPro" id="IPR036097">
    <property type="entry name" value="HisK_dim/P_sf"/>
</dbReference>
<feature type="transmembrane region" description="Helical" evidence="5">
    <location>
        <begin position="326"/>
        <end position="346"/>
    </location>
</feature>
<feature type="transmembrane region" description="Helical" evidence="5">
    <location>
        <begin position="302"/>
        <end position="319"/>
    </location>
</feature>
<dbReference type="InterPro" id="IPR003661">
    <property type="entry name" value="HisK_dim/P_dom"/>
</dbReference>
<evidence type="ECO:0000259" key="6">
    <source>
        <dbReference type="PROSITE" id="PS50109"/>
    </source>
</evidence>
<dbReference type="InterPro" id="IPR036890">
    <property type="entry name" value="HATPase_C_sf"/>
</dbReference>
<feature type="transmembrane region" description="Helical" evidence="5">
    <location>
        <begin position="150"/>
        <end position="169"/>
    </location>
</feature>
<dbReference type="Gene3D" id="2.60.40.2380">
    <property type="match status" value="1"/>
</dbReference>
<feature type="transmembrane region" description="Helical" evidence="5">
    <location>
        <begin position="270"/>
        <end position="290"/>
    </location>
</feature>
<dbReference type="GO" id="GO:0000155">
    <property type="term" value="F:phosphorelay sensor kinase activity"/>
    <property type="evidence" value="ECO:0007669"/>
    <property type="project" value="InterPro"/>
</dbReference>
<feature type="transmembrane region" description="Helical" evidence="5">
    <location>
        <begin position="6"/>
        <end position="23"/>
    </location>
</feature>
<dbReference type="EC" id="2.7.13.3" evidence="2"/>
<dbReference type="SUPFAM" id="SSF52172">
    <property type="entry name" value="CheY-like"/>
    <property type="match status" value="1"/>
</dbReference>
<dbReference type="InterPro" id="IPR011622">
    <property type="entry name" value="7TMR_DISM_rcpt_extracell_dom2"/>
</dbReference>
<dbReference type="Pfam" id="PF00072">
    <property type="entry name" value="Response_reg"/>
    <property type="match status" value="1"/>
</dbReference>
<dbReference type="SMART" id="SM00387">
    <property type="entry name" value="HATPase_c"/>
    <property type="match status" value="1"/>
</dbReference>
<evidence type="ECO:0000313" key="9">
    <source>
        <dbReference type="Proteomes" id="UP001221217"/>
    </source>
</evidence>
<reference evidence="8 9" key="1">
    <citation type="submission" date="2022-12" db="EMBL/GenBank/DDBJ databases">
        <title>Metagenome assembled genome from gulf of manar.</title>
        <authorList>
            <person name="Kohli P."/>
            <person name="Pk S."/>
            <person name="Venkata Ramana C."/>
            <person name="Sasikala C."/>
        </authorList>
    </citation>
    <scope>NUCLEOTIDE SEQUENCE [LARGE SCALE GENOMIC DNA]</scope>
    <source>
        <strain evidence="8">JB008</strain>
    </source>
</reference>
<evidence type="ECO:0000256" key="5">
    <source>
        <dbReference type="SAM" id="Phobius"/>
    </source>
</evidence>